<comment type="caution">
    <text evidence="1">The sequence shown here is derived from an EMBL/GenBank/DDBJ whole genome shotgun (WGS) entry which is preliminary data.</text>
</comment>
<name>A0ACA9Q3E1_9GLOM</name>
<reference evidence="1" key="1">
    <citation type="submission" date="2021-06" db="EMBL/GenBank/DDBJ databases">
        <authorList>
            <person name="Kallberg Y."/>
            <person name="Tangrot J."/>
            <person name="Rosling A."/>
        </authorList>
    </citation>
    <scope>NUCLEOTIDE SEQUENCE</scope>
    <source>
        <strain evidence="1">CL356</strain>
    </source>
</reference>
<organism evidence="1 2">
    <name type="scientific">Acaulospora colombiana</name>
    <dbReference type="NCBI Taxonomy" id="27376"/>
    <lineage>
        <taxon>Eukaryota</taxon>
        <taxon>Fungi</taxon>
        <taxon>Fungi incertae sedis</taxon>
        <taxon>Mucoromycota</taxon>
        <taxon>Glomeromycotina</taxon>
        <taxon>Glomeromycetes</taxon>
        <taxon>Diversisporales</taxon>
        <taxon>Acaulosporaceae</taxon>
        <taxon>Acaulospora</taxon>
    </lineage>
</organism>
<protein>
    <submittedName>
        <fullName evidence="1">10525_t:CDS:1</fullName>
    </submittedName>
</protein>
<proteinExistence type="predicted"/>
<sequence length="214" mass="24741">KTEKDHADDNPYEIRAYLPDLMRSFGKLENGLQDVLNNNKRWADTSQLKEMRFFDKLENEPKLYWIGCSDSRVPPELISQLGFGQVFVHRNIANQFKTDDVNSMSELEFTVNHIKVEHIVVCGHTKCAGVKNACRDDLGKNLVAWLSDIRKIKDVHPELFPDQETLSRMSHDEIDRIQEILVEVNVADQVKKLSTNDIVKKAWEDEKRKLAIHG</sequence>
<gene>
    <name evidence="1" type="ORF">ACOLOM_LOCUS11821</name>
</gene>
<accession>A0ACA9Q3E1</accession>
<keyword evidence="2" id="KW-1185">Reference proteome</keyword>
<dbReference type="EMBL" id="CAJVPT010044439">
    <property type="protein sequence ID" value="CAG8734334.1"/>
    <property type="molecule type" value="Genomic_DNA"/>
</dbReference>
<evidence type="ECO:0000313" key="1">
    <source>
        <dbReference type="EMBL" id="CAG8734334.1"/>
    </source>
</evidence>
<evidence type="ECO:0000313" key="2">
    <source>
        <dbReference type="Proteomes" id="UP000789525"/>
    </source>
</evidence>
<dbReference type="Proteomes" id="UP000789525">
    <property type="component" value="Unassembled WGS sequence"/>
</dbReference>
<feature type="non-terminal residue" evidence="1">
    <location>
        <position position="1"/>
    </location>
</feature>
<feature type="non-terminal residue" evidence="1">
    <location>
        <position position="214"/>
    </location>
</feature>